<comment type="caution">
    <text evidence="1">The sequence shown here is derived from an EMBL/GenBank/DDBJ whole genome shotgun (WGS) entry which is preliminary data.</text>
</comment>
<dbReference type="InterPro" id="IPR011009">
    <property type="entry name" value="Kinase-like_dom_sf"/>
</dbReference>
<accession>A0ABW6K7L6</accession>
<name>A0ABW6K7L6_9BACI</name>
<sequence length="217" mass="25324">MMEPISQITVTSNKNNEPVIIEGNLDKLYCVGIGTDAAVFRSYEIPQYAFKVFATDKLFKKDMELNVYERIGESSFFPSCYGQGHNFIVLSYEEGITLYDAVVKGIHIPPQVIEDVEQARKEIYSKGMNPRDIHLKNVIMNEGRAKLIDVSEYMKEGDDGRWAYLKRGYKDYYHLIDGKAIPIWMVESVRKWYNIHSAKFDYREFTEKMVKLFKIKE</sequence>
<keyword evidence="1" id="KW-0808">Transferase</keyword>
<dbReference type="GO" id="GO:0004674">
    <property type="term" value="F:protein serine/threonine kinase activity"/>
    <property type="evidence" value="ECO:0007669"/>
    <property type="project" value="UniProtKB-KW"/>
</dbReference>
<keyword evidence="1" id="KW-0723">Serine/threonine-protein kinase</keyword>
<keyword evidence="2" id="KW-1185">Reference proteome</keyword>
<organism evidence="1 2">
    <name type="scientific">Cytobacillus spartinae</name>
    <dbReference type="NCBI Taxonomy" id="3299023"/>
    <lineage>
        <taxon>Bacteria</taxon>
        <taxon>Bacillati</taxon>
        <taxon>Bacillota</taxon>
        <taxon>Bacilli</taxon>
        <taxon>Bacillales</taxon>
        <taxon>Bacillaceae</taxon>
        <taxon>Cytobacillus</taxon>
    </lineage>
</organism>
<gene>
    <name evidence="1" type="ORF">ACFYKX_02950</name>
</gene>
<dbReference type="SUPFAM" id="SSF56112">
    <property type="entry name" value="Protein kinase-like (PK-like)"/>
    <property type="match status" value="1"/>
</dbReference>
<reference evidence="1 2" key="1">
    <citation type="submission" date="2024-08" db="EMBL/GenBank/DDBJ databases">
        <title>Two novel Cytobacillus novel species.</title>
        <authorList>
            <person name="Liu G."/>
        </authorList>
    </citation>
    <scope>NUCLEOTIDE SEQUENCE [LARGE SCALE GENOMIC DNA]</scope>
    <source>
        <strain evidence="1 2">FJAT-54145</strain>
    </source>
</reference>
<evidence type="ECO:0000313" key="1">
    <source>
        <dbReference type="EMBL" id="MFE8699577.1"/>
    </source>
</evidence>
<evidence type="ECO:0000313" key="2">
    <source>
        <dbReference type="Proteomes" id="UP001601059"/>
    </source>
</evidence>
<dbReference type="EMBL" id="JBIACK010000001">
    <property type="protein sequence ID" value="MFE8699577.1"/>
    <property type="molecule type" value="Genomic_DNA"/>
</dbReference>
<keyword evidence="1" id="KW-0418">Kinase</keyword>
<protein>
    <submittedName>
        <fullName evidence="1">Serine/threonine protein kinase</fullName>
    </submittedName>
</protein>
<proteinExistence type="predicted"/>
<dbReference type="RefSeq" id="WP_389357887.1">
    <property type="nucleotide sequence ID" value="NZ_JBIACK010000001.1"/>
</dbReference>
<dbReference type="Proteomes" id="UP001601059">
    <property type="component" value="Unassembled WGS sequence"/>
</dbReference>